<dbReference type="RefSeq" id="WP_015159536.1">
    <property type="nucleotide sequence ID" value="NC_019697.1"/>
</dbReference>
<accession>K9UG45</accession>
<keyword evidence="5 8" id="KW-0067">ATP-binding</keyword>
<dbReference type="InterPro" id="IPR034904">
    <property type="entry name" value="FSCA_dom_sf"/>
</dbReference>
<dbReference type="OrthoDB" id="9809679at2"/>
<comment type="subunit">
    <text evidence="8">Homodimer.</text>
</comment>
<feature type="binding site" evidence="8">
    <location>
        <begin position="111"/>
        <end position="118"/>
    </location>
    <ligand>
        <name>ATP</name>
        <dbReference type="ChEBI" id="CHEBI:30616"/>
    </ligand>
</feature>
<evidence type="ECO:0000313" key="12">
    <source>
        <dbReference type="Proteomes" id="UP000010366"/>
    </source>
</evidence>
<dbReference type="eggNOG" id="COG0489">
    <property type="taxonomic scope" value="Bacteria"/>
</dbReference>
<keyword evidence="7 8" id="KW-0411">Iron-sulfur</keyword>
<dbReference type="SUPFAM" id="SSF52540">
    <property type="entry name" value="P-loop containing nucleoside triphosphate hydrolases"/>
    <property type="match status" value="1"/>
</dbReference>
<evidence type="ECO:0000256" key="2">
    <source>
        <dbReference type="ARBA" id="ARBA00008205"/>
    </source>
</evidence>
<gene>
    <name evidence="11" type="ORF">Cha6605_2310</name>
</gene>
<comment type="similarity">
    <text evidence="8">Belongs to the Mrp/NBP35 ATP-binding proteins family.</text>
</comment>
<keyword evidence="6 8" id="KW-0408">Iron</keyword>
<dbReference type="AlphaFoldDB" id="K9UG45"/>
<dbReference type="GO" id="GO:0016226">
    <property type="term" value="P:iron-sulfur cluster assembly"/>
    <property type="evidence" value="ECO:0007669"/>
    <property type="project" value="InterPro"/>
</dbReference>
<evidence type="ECO:0000256" key="1">
    <source>
        <dbReference type="ARBA" id="ARBA00007352"/>
    </source>
</evidence>
<keyword evidence="12" id="KW-1185">Reference proteome</keyword>
<keyword evidence="4 8" id="KW-0547">Nucleotide-binding</keyword>
<dbReference type="InterPro" id="IPR002744">
    <property type="entry name" value="MIP18-like"/>
</dbReference>
<evidence type="ECO:0000256" key="5">
    <source>
        <dbReference type="ARBA" id="ARBA00022840"/>
    </source>
</evidence>
<evidence type="ECO:0000313" key="11">
    <source>
        <dbReference type="EMBL" id="AFY93386.1"/>
    </source>
</evidence>
<dbReference type="Pfam" id="PF10609">
    <property type="entry name" value="ParA"/>
    <property type="match status" value="1"/>
</dbReference>
<dbReference type="GO" id="GO:0051539">
    <property type="term" value="F:4 iron, 4 sulfur cluster binding"/>
    <property type="evidence" value="ECO:0007669"/>
    <property type="project" value="TreeGrafter"/>
</dbReference>
<dbReference type="GO" id="GO:0140663">
    <property type="term" value="F:ATP-dependent FeS chaperone activity"/>
    <property type="evidence" value="ECO:0007669"/>
    <property type="project" value="InterPro"/>
</dbReference>
<dbReference type="KEGG" id="cmp:Cha6605_2310"/>
<proteinExistence type="inferred from homology"/>
<dbReference type="PANTHER" id="PTHR42961">
    <property type="entry name" value="IRON-SULFUR PROTEIN NUBPL"/>
    <property type="match status" value="1"/>
</dbReference>
<dbReference type="EMBL" id="CP003600">
    <property type="protein sequence ID" value="AFY93386.1"/>
    <property type="molecule type" value="Genomic_DNA"/>
</dbReference>
<keyword evidence="8" id="KW-0378">Hydrolase</keyword>
<dbReference type="InterPro" id="IPR019591">
    <property type="entry name" value="Mrp/NBP35_ATP-bd"/>
</dbReference>
<dbReference type="CDD" id="cd02037">
    <property type="entry name" value="Mrp_NBP35"/>
    <property type="match status" value="1"/>
</dbReference>
<feature type="domain" description="MIP18 family-like" evidence="10">
    <location>
        <begin position="29"/>
        <end position="79"/>
    </location>
</feature>
<reference evidence="11 12" key="1">
    <citation type="submission" date="2012-05" db="EMBL/GenBank/DDBJ databases">
        <title>Finished chromosome of genome of Chamaesiphon sp. PCC 6605.</title>
        <authorList>
            <consortium name="US DOE Joint Genome Institute"/>
            <person name="Gugger M."/>
            <person name="Coursin T."/>
            <person name="Rippka R."/>
            <person name="Tandeau De Marsac N."/>
            <person name="Huntemann M."/>
            <person name="Wei C.-L."/>
            <person name="Han J."/>
            <person name="Detter J.C."/>
            <person name="Han C."/>
            <person name="Tapia R."/>
            <person name="Chen A."/>
            <person name="Kyrpides N."/>
            <person name="Mavromatis K."/>
            <person name="Markowitz V."/>
            <person name="Szeto E."/>
            <person name="Ivanova N."/>
            <person name="Pagani I."/>
            <person name="Pati A."/>
            <person name="Goodwin L."/>
            <person name="Nordberg H.P."/>
            <person name="Cantor M.N."/>
            <person name="Hua S.X."/>
            <person name="Woyke T."/>
            <person name="Kerfeld C.A."/>
        </authorList>
    </citation>
    <scope>NUCLEOTIDE SEQUENCE [LARGE SCALE GENOMIC DNA]</scope>
    <source>
        <strain evidence="12">ATCC 27169 / PCC 6605</strain>
    </source>
</reference>
<evidence type="ECO:0000256" key="3">
    <source>
        <dbReference type="ARBA" id="ARBA00022723"/>
    </source>
</evidence>
<dbReference type="PROSITE" id="PS01215">
    <property type="entry name" value="MRP"/>
    <property type="match status" value="1"/>
</dbReference>
<dbReference type="Proteomes" id="UP000010366">
    <property type="component" value="Chromosome"/>
</dbReference>
<evidence type="ECO:0000259" key="10">
    <source>
        <dbReference type="Pfam" id="PF01883"/>
    </source>
</evidence>
<protein>
    <recommendedName>
        <fullName evidence="8">Iron-sulfur cluster carrier protein</fullName>
    </recommendedName>
</protein>
<evidence type="ECO:0000256" key="4">
    <source>
        <dbReference type="ARBA" id="ARBA00022741"/>
    </source>
</evidence>
<dbReference type="InterPro" id="IPR027417">
    <property type="entry name" value="P-loop_NTPase"/>
</dbReference>
<dbReference type="STRING" id="1173020.Cha6605_2310"/>
<dbReference type="InterPro" id="IPR044304">
    <property type="entry name" value="NUBPL-like"/>
</dbReference>
<keyword evidence="3 8" id="KW-0479">Metal-binding</keyword>
<evidence type="ECO:0000256" key="6">
    <source>
        <dbReference type="ARBA" id="ARBA00023004"/>
    </source>
</evidence>
<dbReference type="Pfam" id="PF01883">
    <property type="entry name" value="FeS_assembly_P"/>
    <property type="match status" value="1"/>
</dbReference>
<dbReference type="FunFam" id="3.40.50.300:FF:001119">
    <property type="entry name" value="Iron-sulfur cluster carrier protein"/>
    <property type="match status" value="1"/>
</dbReference>
<feature type="region of interest" description="Disordered" evidence="9">
    <location>
        <begin position="1"/>
        <end position="23"/>
    </location>
</feature>
<evidence type="ECO:0000256" key="8">
    <source>
        <dbReference type="HAMAP-Rule" id="MF_02040"/>
    </source>
</evidence>
<comment type="function">
    <text evidence="8">Binds and transfers iron-sulfur (Fe-S) clusters to target apoproteins. Can hydrolyze ATP.</text>
</comment>
<dbReference type="Gene3D" id="3.40.50.300">
    <property type="entry name" value="P-loop containing nucleotide triphosphate hydrolases"/>
    <property type="match status" value="1"/>
</dbReference>
<organism evidence="11 12">
    <name type="scientific">Chamaesiphon minutus (strain ATCC 27169 / PCC 6605)</name>
    <dbReference type="NCBI Taxonomy" id="1173020"/>
    <lineage>
        <taxon>Bacteria</taxon>
        <taxon>Bacillati</taxon>
        <taxon>Cyanobacteriota</taxon>
        <taxon>Cyanophyceae</taxon>
        <taxon>Gomontiellales</taxon>
        <taxon>Chamaesiphonaceae</taxon>
        <taxon>Chamaesiphon</taxon>
    </lineage>
</organism>
<dbReference type="InterPro" id="IPR033756">
    <property type="entry name" value="YlxH/NBP35"/>
</dbReference>
<dbReference type="GO" id="GO:0016887">
    <property type="term" value="F:ATP hydrolysis activity"/>
    <property type="evidence" value="ECO:0007669"/>
    <property type="project" value="UniProtKB-UniRule"/>
</dbReference>
<sequence>MPSHSSPFHKAEHAVPPPPDPQSEARELQVKALLKTVLEPILNTDIVSLGMVRNLRIVEDYIYLRLYVGKHQQALKAEILTLLSSLEWCKKSYVELCTIAGVRTTIAVSSGKGGVGKSTTAVNLAAALQAQGNKVGLLDADVYGPNVPQMLGLAQSAVQIVDTPTGQRFVPLEAHGIKVMSVGLLAAPDHPLAWRGPVLHKIITQFIQEVAWGDLDYLLIDLPPGTGDAQITIVQESPICGVILVTTPQQVAVADVRRSIHMFRQVGIPVLGIVENMSYLLCGHCGTPNPIFGSGGGQQLADELQAPLLGQVPIDAKICAGGDIGTPLTLSDPDSAVGQVFTTIAIALNTTFATPNPLTPLAASALVA</sequence>
<dbReference type="GO" id="GO:0046872">
    <property type="term" value="F:metal ion binding"/>
    <property type="evidence" value="ECO:0007669"/>
    <property type="project" value="UniProtKB-KW"/>
</dbReference>
<dbReference type="InterPro" id="IPR000808">
    <property type="entry name" value="Mrp-like_CS"/>
</dbReference>
<name>K9UG45_CHAP6</name>
<comment type="similarity">
    <text evidence="1">In the N-terminal section; belongs to the MIP18 family.</text>
</comment>
<dbReference type="HOGENOM" id="CLU_024839_0_0_3"/>
<comment type="similarity">
    <text evidence="2">In the C-terminal section; belongs to the Mrp/NBP35 ATP-binding proteins family.</text>
</comment>
<evidence type="ECO:0000256" key="7">
    <source>
        <dbReference type="ARBA" id="ARBA00023014"/>
    </source>
</evidence>
<dbReference type="PANTHER" id="PTHR42961:SF2">
    <property type="entry name" value="IRON-SULFUR PROTEIN NUBPL"/>
    <property type="match status" value="1"/>
</dbReference>
<dbReference type="PATRIC" id="fig|1173020.3.peg.2628"/>
<evidence type="ECO:0000256" key="9">
    <source>
        <dbReference type="SAM" id="MobiDB-lite"/>
    </source>
</evidence>
<dbReference type="SUPFAM" id="SSF117916">
    <property type="entry name" value="Fe-S cluster assembly (FSCA) domain-like"/>
    <property type="match status" value="1"/>
</dbReference>
<dbReference type="GO" id="GO:0005524">
    <property type="term" value="F:ATP binding"/>
    <property type="evidence" value="ECO:0007669"/>
    <property type="project" value="UniProtKB-UniRule"/>
</dbReference>
<dbReference type="HAMAP" id="MF_02040">
    <property type="entry name" value="Mrp_NBP35"/>
    <property type="match status" value="1"/>
</dbReference>